<dbReference type="Proteomes" id="UP001426770">
    <property type="component" value="Unassembled WGS sequence"/>
</dbReference>
<feature type="transmembrane region" description="Helical" evidence="5">
    <location>
        <begin position="265"/>
        <end position="284"/>
    </location>
</feature>
<evidence type="ECO:0000256" key="2">
    <source>
        <dbReference type="ARBA" id="ARBA00022692"/>
    </source>
</evidence>
<keyword evidence="4 5" id="KW-0472">Membrane</keyword>
<sequence>MVSTRLAELWERSKHPRPRAWVAAWTVFLLFSGQGLRYLLGIPLYTLLVIATVGVVLVSYRGFVRRVNVPPLVAMFTSLAALSVLWSQTRVVTALAAGVLAITTVIAVLVARGTSRGQFMAALYRGLQASLVVGVLFELFVAIVIRGPLAPLATDLSSVAKVDAAGQPIKWSQGLLFEGGPIQGFVGNRNPFAAIALFAAIVAVILLLERRVRPVDGYVTLALALLVHLLTESATVTVAGIYLAGLGIAALLIRRARPSLKRRLSFAVLACTALVAVLTLKYRAEIFAMFDRSPDASNRTRIWDEVVAHAWQRPEGWGYVGYWPIWEEPYRGIVDRVGVMATHAHNAFLDAWFQLGVIGAVLLLVMVVLSFGSAWRLVERAGFGDTYIPLGWAVLTAALALQALTESRLLVEGGWFLLVVLYCSGPGVFTLSIVDPELVHTGAPPGDAAQADDPVDVLTRRYP</sequence>
<gene>
    <name evidence="7" type="ORF">Lsed01_00088</name>
</gene>
<feature type="transmembrane region" description="Helical" evidence="5">
    <location>
        <begin position="123"/>
        <end position="145"/>
    </location>
</feature>
<evidence type="ECO:0000256" key="5">
    <source>
        <dbReference type="SAM" id="Phobius"/>
    </source>
</evidence>
<dbReference type="InterPro" id="IPR051533">
    <property type="entry name" value="WaaL-like"/>
</dbReference>
<organism evidence="7 8">
    <name type="scientific">Demequina sediminis</name>
    <dbReference type="NCBI Taxonomy" id="1930058"/>
    <lineage>
        <taxon>Bacteria</taxon>
        <taxon>Bacillati</taxon>
        <taxon>Actinomycetota</taxon>
        <taxon>Actinomycetes</taxon>
        <taxon>Micrococcales</taxon>
        <taxon>Demequinaceae</taxon>
        <taxon>Demequina</taxon>
    </lineage>
</organism>
<protein>
    <recommendedName>
        <fullName evidence="6">O-antigen ligase-related domain-containing protein</fullName>
    </recommendedName>
</protein>
<feature type="transmembrane region" description="Helical" evidence="5">
    <location>
        <begin position="215"/>
        <end position="230"/>
    </location>
</feature>
<feature type="domain" description="O-antigen ligase-related" evidence="6">
    <location>
        <begin position="220"/>
        <end position="364"/>
    </location>
</feature>
<name>A0ABP9WDP7_9MICO</name>
<dbReference type="PANTHER" id="PTHR37422">
    <property type="entry name" value="TEICHURONIC ACID BIOSYNTHESIS PROTEIN TUAE"/>
    <property type="match status" value="1"/>
</dbReference>
<accession>A0ABP9WDP7</accession>
<dbReference type="EMBL" id="BAABRR010000001">
    <property type="protein sequence ID" value="GAA5517679.1"/>
    <property type="molecule type" value="Genomic_DNA"/>
</dbReference>
<feature type="transmembrane region" description="Helical" evidence="5">
    <location>
        <begin position="92"/>
        <end position="111"/>
    </location>
</feature>
<comment type="subcellular location">
    <subcellularLocation>
        <location evidence="1">Membrane</location>
        <topology evidence="1">Multi-pass membrane protein</topology>
    </subcellularLocation>
</comment>
<feature type="transmembrane region" description="Helical" evidence="5">
    <location>
        <begin position="236"/>
        <end position="253"/>
    </location>
</feature>
<proteinExistence type="predicted"/>
<feature type="transmembrane region" description="Helical" evidence="5">
    <location>
        <begin position="387"/>
        <end position="404"/>
    </location>
</feature>
<keyword evidence="2 5" id="KW-0812">Transmembrane</keyword>
<dbReference type="InterPro" id="IPR007016">
    <property type="entry name" value="O-antigen_ligase-rel_domated"/>
</dbReference>
<feature type="transmembrane region" description="Helical" evidence="5">
    <location>
        <begin position="416"/>
        <end position="434"/>
    </location>
</feature>
<reference evidence="7 8" key="1">
    <citation type="submission" date="2024-02" db="EMBL/GenBank/DDBJ databases">
        <title>Lysinimicrobium sediminis NBRC 112286.</title>
        <authorList>
            <person name="Ichikawa N."/>
            <person name="Katano-Makiyama Y."/>
            <person name="Hidaka K."/>
        </authorList>
    </citation>
    <scope>NUCLEOTIDE SEQUENCE [LARGE SCALE GENOMIC DNA]</scope>
    <source>
        <strain evidence="7 8">NBRC 112286</strain>
    </source>
</reference>
<comment type="caution">
    <text evidence="7">The sequence shown here is derived from an EMBL/GenBank/DDBJ whole genome shotgun (WGS) entry which is preliminary data.</text>
</comment>
<feature type="transmembrane region" description="Helical" evidence="5">
    <location>
        <begin position="42"/>
        <end position="60"/>
    </location>
</feature>
<keyword evidence="8" id="KW-1185">Reference proteome</keyword>
<feature type="transmembrane region" description="Helical" evidence="5">
    <location>
        <begin position="191"/>
        <end position="208"/>
    </location>
</feature>
<evidence type="ECO:0000313" key="7">
    <source>
        <dbReference type="EMBL" id="GAA5517679.1"/>
    </source>
</evidence>
<evidence type="ECO:0000256" key="3">
    <source>
        <dbReference type="ARBA" id="ARBA00022989"/>
    </source>
</evidence>
<dbReference type="PANTHER" id="PTHR37422:SF17">
    <property type="entry name" value="O-ANTIGEN LIGASE"/>
    <property type="match status" value="1"/>
</dbReference>
<feature type="transmembrane region" description="Helical" evidence="5">
    <location>
        <begin position="351"/>
        <end position="375"/>
    </location>
</feature>
<evidence type="ECO:0000313" key="8">
    <source>
        <dbReference type="Proteomes" id="UP001426770"/>
    </source>
</evidence>
<keyword evidence="3 5" id="KW-1133">Transmembrane helix</keyword>
<evidence type="ECO:0000259" key="6">
    <source>
        <dbReference type="Pfam" id="PF04932"/>
    </source>
</evidence>
<evidence type="ECO:0000256" key="1">
    <source>
        <dbReference type="ARBA" id="ARBA00004141"/>
    </source>
</evidence>
<evidence type="ECO:0000256" key="4">
    <source>
        <dbReference type="ARBA" id="ARBA00023136"/>
    </source>
</evidence>
<feature type="transmembrane region" description="Helical" evidence="5">
    <location>
        <begin position="67"/>
        <end position="86"/>
    </location>
</feature>
<dbReference type="Pfam" id="PF04932">
    <property type="entry name" value="Wzy_C"/>
    <property type="match status" value="1"/>
</dbReference>